<dbReference type="EMBL" id="BATC01000008">
    <property type="protein sequence ID" value="GAD58515.1"/>
    <property type="molecule type" value="Genomic_DNA"/>
</dbReference>
<dbReference type="Proteomes" id="UP000016569">
    <property type="component" value="Unassembled WGS sequence"/>
</dbReference>
<proteinExistence type="predicted"/>
<protein>
    <submittedName>
        <fullName evidence="1">Uncharacterized protein</fullName>
    </submittedName>
</protein>
<evidence type="ECO:0000313" key="1">
    <source>
        <dbReference type="EMBL" id="GAD58515.1"/>
    </source>
</evidence>
<reference evidence="2" key="1">
    <citation type="journal article" date="2013" name="Genome Announc.">
        <title>Draft Genome Sequence of the Dimorphic Prosthecate Bacterium Brevundimonas abyssalis TAR-001T.</title>
        <authorList>
            <person name="Tsubouchi T."/>
            <person name="Nishi S."/>
            <person name="Usui K."/>
            <person name="Shimane Y."/>
            <person name="Takaki Y."/>
            <person name="Maruyama T."/>
            <person name="Hatada Y."/>
        </authorList>
    </citation>
    <scope>NUCLEOTIDE SEQUENCE [LARGE SCALE GENOMIC DNA]</scope>
    <source>
        <strain evidence="2">TAR-001</strain>
    </source>
</reference>
<gene>
    <name evidence="1" type="ORF">MBEBAB_0765</name>
</gene>
<name>A0A8E0NB62_9CAUL</name>
<accession>A0A8E0NB62</accession>
<keyword evidence="2" id="KW-1185">Reference proteome</keyword>
<organism evidence="1 2">
    <name type="scientific">Brevundimonas abyssalis TAR-001</name>
    <dbReference type="NCBI Taxonomy" id="1391729"/>
    <lineage>
        <taxon>Bacteria</taxon>
        <taxon>Pseudomonadati</taxon>
        <taxon>Pseudomonadota</taxon>
        <taxon>Alphaproteobacteria</taxon>
        <taxon>Caulobacterales</taxon>
        <taxon>Caulobacteraceae</taxon>
        <taxon>Brevundimonas</taxon>
    </lineage>
</organism>
<evidence type="ECO:0000313" key="2">
    <source>
        <dbReference type="Proteomes" id="UP000016569"/>
    </source>
</evidence>
<comment type="caution">
    <text evidence="1">The sequence shown here is derived from an EMBL/GenBank/DDBJ whole genome shotgun (WGS) entry which is preliminary data.</text>
</comment>
<sequence length="40" mass="4158">MVDEKIADLERLGTVLGRALDGCEDGDQARCPVIEALGAG</sequence>
<dbReference type="Gene3D" id="1.10.1660.10">
    <property type="match status" value="1"/>
</dbReference>
<dbReference type="AlphaFoldDB" id="A0A8E0NB62"/>